<sequence length="1096" mass="118747">MVTGVMEAVDNPWLEPERNPPASAPSGGDEQKLFNKSRCGGSNPCITQNVSTRVLGLRVDETAVEEASADSPSPCDGDTGEESAAGTPAPSDGDTGEELAADSTADTGEESAADSTGPSDGDSGEESAADSTGPHDTREESAADSTGPSDGDTGEESAADSPAPCNIDRLLDTAADSTGPSGGAIREETAADSPGPCDTDSIEQAAAGSPGPCDGDTVGETTAESPGPCDTDTMQQGPAGSPGPCDTDPVGDTAADSPGPCDTDTIEQGAAGSPGPCDTDTVRETAAGSPGPCDTDTGVETAAASPGPCDTDTVGESAADSPGPCDGDTVGGMTADSPGPCDTDTVGETAADSLSPRDRNEVEKLAAESPRPSGVQSSSGELATSPNPPSDQDTAAEMEIDGLGMDKETAEESLVAECTNIDHGQDALSRLAADSSSSATALEAVTLLPASTNGPEHAMDKLIHPDIADYMATESTTACLDAYGQATGDYGVIETEDSVPPYPTDFEKYWKIVEDNPYDFTGWTYVLQYVEQENHIWAVRKAFDAFFARYPYCYGYWKKYADIEKRLGFTKEAEEVYQRGLQSIPLSVDLWVHYITFLQEILDATNPETPAKLRSVFEMALAAAGTDFRSDRLWDLYVNWEKEQGQLKAVTAIYDRVLSIPTQLYSHHFEKFKDHVQSYSPKDILSTDEFLRLRSEVVSNLAAAETECDEGPPGDDPPPGVGTTDEEKADTELEKIRAHLAATRHEMYLLNEEEVSKRWNFEEAIKRPYFHVKPLERVQLKNWKDYLDFEIASGTNERVLVLFERCMIACALYEDFWIKYAKYLENHSVEGVRNVFQRACMVHLPKKPTLHLLWAAFEEQQGDLEEARRILKSFQMVVPGLAMVLLRRVSLERRCGHLDRAEELLREAIEQHRGTTLASFFSIKLARQLLKVQKNMAKARKVLLEAIEGDKDNPKLYLNLLELEFSSDIRVNEGNILGCFEQVLVSSLPLETKIVFSQRRVEFLEDFGCNVQSLLHAYDEHQKLLKQNSSKKRAAENGTEELEEKRARMDDASTISTASTATTSTSSTALMTYDDDDDDDDEDDDDDNDDDDDDSV</sequence>
<dbReference type="PANTHER" id="PTHR17204">
    <property type="entry name" value="PRE-MRNA PROCESSING PROTEIN PRP39-RELATED"/>
    <property type="match status" value="1"/>
</dbReference>
<evidence type="ECO:0000256" key="5">
    <source>
        <dbReference type="ARBA" id="ARBA00023187"/>
    </source>
</evidence>
<evidence type="ECO:0000256" key="1">
    <source>
        <dbReference type="ARBA" id="ARBA00003777"/>
    </source>
</evidence>
<dbReference type="GO" id="GO:0000395">
    <property type="term" value="P:mRNA 5'-splice site recognition"/>
    <property type="evidence" value="ECO:0007669"/>
    <property type="project" value="TreeGrafter"/>
</dbReference>
<evidence type="ECO:0000313" key="12">
    <source>
        <dbReference type="Proteomes" id="UP000287033"/>
    </source>
</evidence>
<name>A0A401RRW4_CHIPU</name>
<keyword evidence="4" id="KW-0677">Repeat</keyword>
<gene>
    <name evidence="11" type="ORF">chiPu_0019446</name>
</gene>
<dbReference type="InterPro" id="IPR003107">
    <property type="entry name" value="HAT"/>
</dbReference>
<feature type="region of interest" description="Disordered" evidence="10">
    <location>
        <begin position="1028"/>
        <end position="1096"/>
    </location>
</feature>
<dbReference type="GO" id="GO:0071004">
    <property type="term" value="C:U2-type prespliceosome"/>
    <property type="evidence" value="ECO:0007669"/>
    <property type="project" value="TreeGrafter"/>
</dbReference>
<comment type="subcellular location">
    <subcellularLocation>
        <location evidence="2">Nucleus</location>
    </subcellularLocation>
</comment>
<keyword evidence="5" id="KW-0508">mRNA splicing</keyword>
<feature type="compositionally biased region" description="Polar residues" evidence="10">
    <location>
        <begin position="374"/>
        <end position="393"/>
    </location>
</feature>
<dbReference type="InterPro" id="IPR011990">
    <property type="entry name" value="TPR-like_helical_dom_sf"/>
</dbReference>
<reference evidence="11 12" key="1">
    <citation type="journal article" date="2018" name="Nat. Ecol. Evol.">
        <title>Shark genomes provide insights into elasmobranch evolution and the origin of vertebrates.</title>
        <authorList>
            <person name="Hara Y"/>
            <person name="Yamaguchi K"/>
            <person name="Onimaru K"/>
            <person name="Kadota M"/>
            <person name="Koyanagi M"/>
            <person name="Keeley SD"/>
            <person name="Tatsumi K"/>
            <person name="Tanaka K"/>
            <person name="Motone F"/>
            <person name="Kageyama Y"/>
            <person name="Nozu R"/>
            <person name="Adachi N"/>
            <person name="Nishimura O"/>
            <person name="Nakagawa R"/>
            <person name="Tanegashima C"/>
            <person name="Kiyatake I"/>
            <person name="Matsumoto R"/>
            <person name="Murakumo K"/>
            <person name="Nishida K"/>
            <person name="Terakita A"/>
            <person name="Kuratani S"/>
            <person name="Sato K"/>
            <person name="Hyodo S Kuraku.S."/>
        </authorList>
    </citation>
    <scope>NUCLEOTIDE SEQUENCE [LARGE SCALE GENOMIC DNA]</scope>
</reference>
<dbReference type="EMBL" id="BEZZ01001996">
    <property type="protein sequence ID" value="GCC20877.1"/>
    <property type="molecule type" value="Genomic_DNA"/>
</dbReference>
<keyword evidence="6" id="KW-0539">Nucleus</keyword>
<dbReference type="FunFam" id="1.25.40.10:FF:000091">
    <property type="entry name" value="Pre-mRNA-processing factor 39"/>
    <property type="match status" value="1"/>
</dbReference>
<dbReference type="Gene3D" id="1.25.40.10">
    <property type="entry name" value="Tetratricopeptide repeat domain"/>
    <property type="match status" value="2"/>
</dbReference>
<feature type="compositionally biased region" description="Low complexity" evidence="10">
    <location>
        <begin position="1052"/>
        <end position="1069"/>
    </location>
</feature>
<feature type="compositionally biased region" description="Basic and acidic residues" evidence="10">
    <location>
        <begin position="355"/>
        <end position="366"/>
    </location>
</feature>
<evidence type="ECO:0000256" key="9">
    <source>
        <dbReference type="ARBA" id="ARBA00080852"/>
    </source>
</evidence>
<dbReference type="SUPFAM" id="SSF48452">
    <property type="entry name" value="TPR-like"/>
    <property type="match status" value="2"/>
</dbReference>
<feature type="region of interest" description="Disordered" evidence="10">
    <location>
        <begin position="1"/>
        <end position="47"/>
    </location>
</feature>
<organism evidence="11 12">
    <name type="scientific">Chiloscyllium punctatum</name>
    <name type="common">Brownbanded bambooshark</name>
    <name type="synonym">Hemiscyllium punctatum</name>
    <dbReference type="NCBI Taxonomy" id="137246"/>
    <lineage>
        <taxon>Eukaryota</taxon>
        <taxon>Metazoa</taxon>
        <taxon>Chordata</taxon>
        <taxon>Craniata</taxon>
        <taxon>Vertebrata</taxon>
        <taxon>Chondrichthyes</taxon>
        <taxon>Elasmobranchii</taxon>
        <taxon>Galeomorphii</taxon>
        <taxon>Galeoidea</taxon>
        <taxon>Orectolobiformes</taxon>
        <taxon>Hemiscylliidae</taxon>
        <taxon>Chiloscyllium</taxon>
    </lineage>
</organism>
<dbReference type="STRING" id="137246.A0A401RRW4"/>
<proteinExistence type="inferred from homology"/>
<dbReference type="SMART" id="SM00386">
    <property type="entry name" value="HAT"/>
    <property type="match status" value="6"/>
</dbReference>
<comment type="caution">
    <text evidence="11">The sequence shown here is derived from an EMBL/GenBank/DDBJ whole genome shotgun (WGS) entry which is preliminary data.</text>
</comment>
<evidence type="ECO:0000313" key="11">
    <source>
        <dbReference type="EMBL" id="GCC20877.1"/>
    </source>
</evidence>
<evidence type="ECO:0000256" key="4">
    <source>
        <dbReference type="ARBA" id="ARBA00022737"/>
    </source>
</evidence>
<evidence type="ECO:0000256" key="8">
    <source>
        <dbReference type="ARBA" id="ARBA00067962"/>
    </source>
</evidence>
<dbReference type="PANTHER" id="PTHR17204:SF5">
    <property type="entry name" value="PRE-MRNA-PROCESSING FACTOR 39"/>
    <property type="match status" value="1"/>
</dbReference>
<dbReference type="FunFam" id="1.25.40.10:FF:000063">
    <property type="entry name" value="Pre-mRNA processing factor 39"/>
    <property type="match status" value="1"/>
</dbReference>
<comment type="function">
    <text evidence="1">Involved in pre-mRNA splicing.</text>
</comment>
<evidence type="ECO:0000256" key="7">
    <source>
        <dbReference type="ARBA" id="ARBA00038019"/>
    </source>
</evidence>
<evidence type="ECO:0000256" key="10">
    <source>
        <dbReference type="SAM" id="MobiDB-lite"/>
    </source>
</evidence>
<evidence type="ECO:0000256" key="2">
    <source>
        <dbReference type="ARBA" id="ARBA00004123"/>
    </source>
</evidence>
<evidence type="ECO:0000256" key="6">
    <source>
        <dbReference type="ARBA" id="ARBA00023242"/>
    </source>
</evidence>
<dbReference type="Proteomes" id="UP000287033">
    <property type="component" value="Unassembled WGS sequence"/>
</dbReference>
<feature type="region of interest" description="Disordered" evidence="10">
    <location>
        <begin position="61"/>
        <end position="395"/>
    </location>
</feature>
<dbReference type="GO" id="GO:0005685">
    <property type="term" value="C:U1 snRNP"/>
    <property type="evidence" value="ECO:0007669"/>
    <property type="project" value="TreeGrafter"/>
</dbReference>
<protein>
    <recommendedName>
        <fullName evidence="8">Pre-mRNA-processing factor 39</fullName>
    </recommendedName>
    <alternativeName>
        <fullName evidence="9">PRP39 homolog</fullName>
    </alternativeName>
</protein>
<dbReference type="AlphaFoldDB" id="A0A401RRW4"/>
<dbReference type="Pfam" id="PF23241">
    <property type="entry name" value="HAT_PRP39_C"/>
    <property type="match status" value="1"/>
</dbReference>
<dbReference type="GO" id="GO:0000243">
    <property type="term" value="C:commitment complex"/>
    <property type="evidence" value="ECO:0007669"/>
    <property type="project" value="TreeGrafter"/>
</dbReference>
<keyword evidence="3" id="KW-0507">mRNA processing</keyword>
<dbReference type="Pfam" id="PF23240">
    <property type="entry name" value="HAT_PRP39_N"/>
    <property type="match status" value="1"/>
</dbReference>
<accession>A0A401RRW4</accession>
<dbReference type="InterPro" id="IPR059164">
    <property type="entry name" value="HAT_PRP39_C"/>
</dbReference>
<dbReference type="GO" id="GO:0030627">
    <property type="term" value="F:pre-mRNA 5'-splice site binding"/>
    <property type="evidence" value="ECO:0007669"/>
    <property type="project" value="TreeGrafter"/>
</dbReference>
<evidence type="ECO:0000256" key="3">
    <source>
        <dbReference type="ARBA" id="ARBA00022664"/>
    </source>
</evidence>
<dbReference type="OMA" id="KYWKIVE"/>
<feature type="region of interest" description="Disordered" evidence="10">
    <location>
        <begin position="703"/>
        <end position="729"/>
    </location>
</feature>
<dbReference type="OrthoDB" id="10265668at2759"/>
<feature type="compositionally biased region" description="Acidic residues" evidence="10">
    <location>
        <begin position="1073"/>
        <end position="1096"/>
    </location>
</feature>
<comment type="similarity">
    <text evidence="7">Belongs to the PRP39 family.</text>
</comment>
<keyword evidence="12" id="KW-1185">Reference proteome</keyword>